<dbReference type="KEGG" id="hazt:108676285"/>
<dbReference type="InterPro" id="IPR050931">
    <property type="entry name" value="Mito_Protein_Transport_Metaxin"/>
</dbReference>
<feature type="domain" description="Metaxin glutathione S-transferase" evidence="2">
    <location>
        <begin position="286"/>
        <end position="321"/>
    </location>
</feature>
<keyword evidence="4" id="KW-1185">Reference proteome</keyword>
<dbReference type="Pfam" id="PF17171">
    <property type="entry name" value="GST_C_6"/>
    <property type="match status" value="2"/>
</dbReference>
<accession>A0A8B7P165</accession>
<feature type="compositionally biased region" description="Pro residues" evidence="1">
    <location>
        <begin position="186"/>
        <end position="201"/>
    </location>
</feature>
<evidence type="ECO:0000259" key="3">
    <source>
        <dbReference type="Pfam" id="PF17172"/>
    </source>
</evidence>
<evidence type="ECO:0000259" key="2">
    <source>
        <dbReference type="Pfam" id="PF17171"/>
    </source>
</evidence>
<organism evidence="4 5">
    <name type="scientific">Hyalella azteca</name>
    <name type="common">Amphipod</name>
    <dbReference type="NCBI Taxonomy" id="294128"/>
    <lineage>
        <taxon>Eukaryota</taxon>
        <taxon>Metazoa</taxon>
        <taxon>Ecdysozoa</taxon>
        <taxon>Arthropoda</taxon>
        <taxon>Crustacea</taxon>
        <taxon>Multicrustacea</taxon>
        <taxon>Malacostraca</taxon>
        <taxon>Eumalacostraca</taxon>
        <taxon>Peracarida</taxon>
        <taxon>Amphipoda</taxon>
        <taxon>Senticaudata</taxon>
        <taxon>Talitrida</taxon>
        <taxon>Talitroidea</taxon>
        <taxon>Hyalellidae</taxon>
        <taxon>Hyalella</taxon>
    </lineage>
</organism>
<dbReference type="PANTHER" id="PTHR12289">
    <property type="entry name" value="METAXIN RELATED"/>
    <property type="match status" value="1"/>
</dbReference>
<dbReference type="GO" id="GO:0007005">
    <property type="term" value="P:mitochondrion organization"/>
    <property type="evidence" value="ECO:0007669"/>
    <property type="project" value="TreeGrafter"/>
</dbReference>
<dbReference type="GeneID" id="108676285"/>
<evidence type="ECO:0000256" key="1">
    <source>
        <dbReference type="SAM" id="MobiDB-lite"/>
    </source>
</evidence>
<gene>
    <name evidence="5" type="primary">LOC108676285</name>
</gene>
<dbReference type="InterPro" id="IPR012336">
    <property type="entry name" value="Thioredoxin-like_fold"/>
</dbReference>
<feature type="non-terminal residue" evidence="5">
    <location>
        <position position="333"/>
    </location>
</feature>
<dbReference type="Pfam" id="PF17172">
    <property type="entry name" value="GST_N_4"/>
    <property type="match status" value="1"/>
</dbReference>
<sequence>MPQVLLSESISAELGAQDPWPSDVRLFQPFEVEQILLPDSAACLSVAAFLKMCKLDYKKEERANAEYMSPSGRVPFIKAGAFVVAELDHIITFVGHKTVVILYRGTELDAVVFGHLLSCTCSHVVILYRGTELDAVVFGHLYTLLTTPLPDAGLASVVRSYPSLVSLCRTIEGEYFKTPTKGNKGPAPPTGQPPTQSPQPIPSQTTPAQQPAGGGVESNGEYDKLEDISQPYAPTYEAVTVPRHSAVFPWPLGALLTWRRRRAVLRKLHLLGWRDKTLQEVYDEVNNCCRALAQRLDNMPFFFGKMGTELDAVVFGHLLSCTCSHVVILYRGT</sequence>
<name>A0A8B7P165_HYAAZ</name>
<dbReference type="RefSeq" id="XP_018019834.2">
    <property type="nucleotide sequence ID" value="XM_018164345.2"/>
</dbReference>
<evidence type="ECO:0000313" key="4">
    <source>
        <dbReference type="Proteomes" id="UP000694843"/>
    </source>
</evidence>
<feature type="region of interest" description="Disordered" evidence="1">
    <location>
        <begin position="177"/>
        <end position="221"/>
    </location>
</feature>
<reference evidence="5" key="1">
    <citation type="submission" date="2025-08" db="UniProtKB">
        <authorList>
            <consortium name="RefSeq"/>
        </authorList>
    </citation>
    <scope>IDENTIFICATION</scope>
    <source>
        <tissue evidence="5">Whole organism</tissue>
    </source>
</reference>
<protein>
    <submittedName>
        <fullName evidence="5">Metaxin-2</fullName>
    </submittedName>
</protein>
<dbReference type="AlphaFoldDB" id="A0A8B7P165"/>
<feature type="compositionally biased region" description="Low complexity" evidence="1">
    <location>
        <begin position="202"/>
        <end position="211"/>
    </location>
</feature>
<dbReference type="OrthoDB" id="198787at2759"/>
<dbReference type="Proteomes" id="UP000694843">
    <property type="component" value="Unplaced"/>
</dbReference>
<dbReference type="InterPro" id="IPR033468">
    <property type="entry name" value="Metaxin_GST"/>
</dbReference>
<dbReference type="PANTHER" id="PTHR12289:SF38">
    <property type="entry name" value="METAXIN-2"/>
    <property type="match status" value="1"/>
</dbReference>
<feature type="domain" description="Thioredoxin-like fold" evidence="3">
    <location>
        <begin position="42"/>
        <end position="98"/>
    </location>
</feature>
<feature type="domain" description="Metaxin glutathione S-transferase" evidence="2">
    <location>
        <begin position="131"/>
        <end position="171"/>
    </location>
</feature>
<proteinExistence type="predicted"/>
<dbReference type="GO" id="GO:0001401">
    <property type="term" value="C:SAM complex"/>
    <property type="evidence" value="ECO:0007669"/>
    <property type="project" value="TreeGrafter"/>
</dbReference>
<evidence type="ECO:0000313" key="5">
    <source>
        <dbReference type="RefSeq" id="XP_018019834.2"/>
    </source>
</evidence>